<organism evidence="2">
    <name type="scientific">uncultured Mycobacterium sp</name>
    <dbReference type="NCBI Taxonomy" id="171292"/>
    <lineage>
        <taxon>Bacteria</taxon>
        <taxon>Bacillati</taxon>
        <taxon>Actinomycetota</taxon>
        <taxon>Actinomycetes</taxon>
        <taxon>Mycobacteriales</taxon>
        <taxon>Mycobacteriaceae</taxon>
        <taxon>Mycobacterium</taxon>
        <taxon>environmental samples</taxon>
    </lineage>
</organism>
<dbReference type="InterPro" id="IPR037401">
    <property type="entry name" value="SnoaL-like"/>
</dbReference>
<dbReference type="SUPFAM" id="SSF54427">
    <property type="entry name" value="NTF2-like"/>
    <property type="match status" value="1"/>
</dbReference>
<dbReference type="Gene3D" id="3.10.450.50">
    <property type="match status" value="1"/>
</dbReference>
<dbReference type="EMBL" id="FLQS01000034">
    <property type="protein sequence ID" value="SBS77067.1"/>
    <property type="molecule type" value="Genomic_DNA"/>
</dbReference>
<name>A0A1Y5PED6_9MYCO</name>
<reference evidence="2" key="1">
    <citation type="submission" date="2016-03" db="EMBL/GenBank/DDBJ databases">
        <authorList>
            <person name="Ploux O."/>
        </authorList>
    </citation>
    <scope>NUCLEOTIDE SEQUENCE</scope>
    <source>
        <strain evidence="2">UC10</strain>
    </source>
</reference>
<gene>
    <name evidence="2" type="ORF">MHPYR_40069</name>
</gene>
<sequence>MRRQAMQMWELVARERIRDTLALYNWSGDAGRIDDLIQSLCPDGELEVRGTATATGRAAIARFLGGVAAPPVNSAVKRIVRHTLTNIRFTEVTQERAQVSSYFTVFTEIGLDHYGRYRDVFAPVGDAWLIAHRFVSTDWRAPNSSMAPPSSVS</sequence>
<dbReference type="InterPro" id="IPR032710">
    <property type="entry name" value="NTF2-like_dom_sf"/>
</dbReference>
<dbReference type="Pfam" id="PF13577">
    <property type="entry name" value="SnoaL_4"/>
    <property type="match status" value="1"/>
</dbReference>
<feature type="domain" description="SnoaL-like" evidence="1">
    <location>
        <begin position="10"/>
        <end position="133"/>
    </location>
</feature>
<dbReference type="AlphaFoldDB" id="A0A1Y5PED6"/>
<protein>
    <recommendedName>
        <fullName evidence="1">SnoaL-like domain-containing protein</fullName>
    </recommendedName>
</protein>
<proteinExistence type="predicted"/>
<evidence type="ECO:0000313" key="2">
    <source>
        <dbReference type="EMBL" id="SBS77067.1"/>
    </source>
</evidence>
<accession>A0A1Y5PED6</accession>
<evidence type="ECO:0000259" key="1">
    <source>
        <dbReference type="Pfam" id="PF13577"/>
    </source>
</evidence>